<dbReference type="GeneID" id="68900008"/>
<sequence length="296" mass="32822">MKKTLISALILGLVPMAVIAAPGTDPLADQYFSKNEPKLTPQEKAVVAIGKKWQEGQDVQSFQGSDGSINWPYLSGKQYPIMCAVLQVCDIALQSGENVNRMNVGDPRYTVEPAVTGSGASQVLHLILKPLDVGLDTTLVLTTDRRTYHFRLRSSRTQLMPFVSFTYPEDAMAKWDAIKARETKVRQDNTIPQTGEYLGNLNFDDTLTGSARWKPVRGYNDGRKTIIEMPSKMQQSEAPALLVVRKDGGLFTDAETQMVNYRVQDNRYIVDTIFDKAILVSGVGSSQAKVTITREN</sequence>
<dbReference type="OrthoDB" id="5357875at2"/>
<dbReference type="InterPro" id="IPR014142">
    <property type="entry name" value="TrbG_Ti"/>
</dbReference>
<dbReference type="STRING" id="1444770.AF72_04515"/>
<dbReference type="Proteomes" id="UP001430701">
    <property type="component" value="Unassembled WGS sequence"/>
</dbReference>
<comment type="caution">
    <text evidence="4">The sequence shown here is derived from an EMBL/GenBank/DDBJ whole genome shotgun (WGS) entry which is preliminary data.</text>
</comment>
<feature type="chain" id="PRO_5004991362" evidence="3">
    <location>
        <begin position="21"/>
        <end position="296"/>
    </location>
</feature>
<reference evidence="4 6" key="1">
    <citation type="journal article" date="2014" name="Genome Announc.">
        <title>Draft Genome Sequence of Xylella fastidiosa Pear Leaf Scorch Strain in Taiwan.</title>
        <authorList>
            <person name="Su C.C."/>
            <person name="Deng W.L."/>
            <person name="Jan F.J."/>
            <person name="Chang C.J."/>
            <person name="Huang H."/>
            <person name="Chen J."/>
        </authorList>
    </citation>
    <scope>NUCLEOTIDE SEQUENCE [LARGE SCALE GENOMIC DNA]</scope>
    <source>
        <strain evidence="4 6">PLS229</strain>
    </source>
</reference>
<dbReference type="Pfam" id="PF03524">
    <property type="entry name" value="CagX"/>
    <property type="match status" value="1"/>
</dbReference>
<dbReference type="NCBIfam" id="NF010460">
    <property type="entry name" value="PRK13885.1"/>
    <property type="match status" value="1"/>
</dbReference>
<reference evidence="5" key="2">
    <citation type="submission" date="2021-11" db="EMBL/GenBank/DDBJ databases">
        <title>Genome sequence of Xylella taiwanensis PLS432.</title>
        <authorList>
            <person name="Weng L.-W."/>
            <person name="Su C.-C."/>
            <person name="Tsai C.-W."/>
            <person name="Kuo C.-H."/>
        </authorList>
    </citation>
    <scope>NUCLEOTIDE SEQUENCE</scope>
    <source>
        <strain evidence="5">PLS432</strain>
    </source>
</reference>
<evidence type="ECO:0000313" key="6">
    <source>
        <dbReference type="Proteomes" id="UP000020406"/>
    </source>
</evidence>
<dbReference type="InterPro" id="IPR033645">
    <property type="entry name" value="VirB9/CagX/TrbG_C"/>
</dbReference>
<dbReference type="PATRIC" id="fig|1444770.3.peg.1088"/>
<accession>Z9JKR3</accession>
<evidence type="ECO:0000313" key="5">
    <source>
        <dbReference type="EMBL" id="MCD8473128.1"/>
    </source>
</evidence>
<keyword evidence="7" id="KW-1185">Reference proteome</keyword>
<dbReference type="RefSeq" id="WP_038270744.1">
    <property type="nucleotide sequence ID" value="NZ_CP053627.1"/>
</dbReference>
<gene>
    <name evidence="5" type="primary">trbG</name>
    <name evidence="4" type="ORF">AF72_04515</name>
    <name evidence="5" type="ORF">LPH55_06550</name>
</gene>
<dbReference type="KEGG" id="xtw:AB672_01800"/>
<dbReference type="InterPro" id="IPR038161">
    <property type="entry name" value="VirB9/CagX/TrbG_C_sf"/>
</dbReference>
<evidence type="ECO:0000256" key="2">
    <source>
        <dbReference type="ARBA" id="ARBA00022729"/>
    </source>
</evidence>
<dbReference type="AlphaFoldDB" id="Z9JKR3"/>
<dbReference type="Proteomes" id="UP000020406">
    <property type="component" value="Unassembled WGS sequence"/>
</dbReference>
<dbReference type="eggNOG" id="COG3504">
    <property type="taxonomic scope" value="Bacteria"/>
</dbReference>
<evidence type="ECO:0000256" key="3">
    <source>
        <dbReference type="SAM" id="SignalP"/>
    </source>
</evidence>
<dbReference type="Gene3D" id="2.60.40.2500">
    <property type="match status" value="1"/>
</dbReference>
<name>Z9JKR3_9GAMM</name>
<evidence type="ECO:0000256" key="1">
    <source>
        <dbReference type="ARBA" id="ARBA00006135"/>
    </source>
</evidence>
<evidence type="ECO:0000313" key="7">
    <source>
        <dbReference type="Proteomes" id="UP001430701"/>
    </source>
</evidence>
<protein>
    <submittedName>
        <fullName evidence="4">Conjugal transfer protein TrbG</fullName>
    </submittedName>
    <submittedName>
        <fullName evidence="5">P-type conjugative transfer protein TrbG</fullName>
    </submittedName>
</protein>
<dbReference type="InterPro" id="IPR010258">
    <property type="entry name" value="Conjugal_tfr_TrbG/VirB9/CagX"/>
</dbReference>
<dbReference type="EMBL" id="JAJPPU010000002">
    <property type="protein sequence ID" value="MCD8473128.1"/>
    <property type="molecule type" value="Genomic_DNA"/>
</dbReference>
<dbReference type="EMBL" id="JDSQ01000006">
    <property type="protein sequence ID" value="EWS78528.1"/>
    <property type="molecule type" value="Genomic_DNA"/>
</dbReference>
<proteinExistence type="inferred from homology"/>
<feature type="signal peptide" evidence="3">
    <location>
        <begin position="1"/>
        <end position="20"/>
    </location>
</feature>
<dbReference type="NCBIfam" id="TIGR02775">
    <property type="entry name" value="TrbG_Ti"/>
    <property type="match status" value="1"/>
</dbReference>
<keyword evidence="2 3" id="KW-0732">Signal</keyword>
<organism evidence="4 6">
    <name type="scientific">Xylella taiwanensis</name>
    <dbReference type="NCBI Taxonomy" id="1444770"/>
    <lineage>
        <taxon>Bacteria</taxon>
        <taxon>Pseudomonadati</taxon>
        <taxon>Pseudomonadota</taxon>
        <taxon>Gammaproteobacteria</taxon>
        <taxon>Lysobacterales</taxon>
        <taxon>Lysobacteraceae</taxon>
        <taxon>Xylella</taxon>
    </lineage>
</organism>
<comment type="similarity">
    <text evidence="1">Belongs to the TrbG/VirB9 family.</text>
</comment>
<dbReference type="CDD" id="cd06911">
    <property type="entry name" value="VirB9_CagX_TrbG"/>
    <property type="match status" value="1"/>
</dbReference>
<evidence type="ECO:0000313" key="4">
    <source>
        <dbReference type="EMBL" id="EWS78528.1"/>
    </source>
</evidence>